<gene>
    <name evidence="1" type="ORF">SAMN04489740_3126</name>
</gene>
<organism evidence="1 2">
    <name type="scientific">Arthrobacter alpinus</name>
    <dbReference type="NCBI Taxonomy" id="656366"/>
    <lineage>
        <taxon>Bacteria</taxon>
        <taxon>Bacillati</taxon>
        <taxon>Actinomycetota</taxon>
        <taxon>Actinomycetes</taxon>
        <taxon>Micrococcales</taxon>
        <taxon>Micrococcaceae</taxon>
        <taxon>Arthrobacter</taxon>
    </lineage>
</organism>
<dbReference type="AlphaFoldDB" id="A0A1H5MT23"/>
<protein>
    <submittedName>
        <fullName evidence="1">Uncharacterized protein</fullName>
    </submittedName>
</protein>
<proteinExistence type="predicted"/>
<name>A0A1H5MT23_9MICC</name>
<evidence type="ECO:0000313" key="1">
    <source>
        <dbReference type="EMBL" id="SEE92509.1"/>
    </source>
</evidence>
<dbReference type="EMBL" id="FNTV01000001">
    <property type="protein sequence ID" value="SEE92509.1"/>
    <property type="molecule type" value="Genomic_DNA"/>
</dbReference>
<dbReference type="Proteomes" id="UP000182725">
    <property type="component" value="Unassembled WGS sequence"/>
</dbReference>
<sequence length="145" mass="16631">MDQCGGAPRESSEELTRQFRELTDNFMVPHRNECIICFLMRAMAFLTPSGFALTAIYRNHNAPRATNLGGRLARLGVHGDCQLIQNGVVMNLAIWDAERCPDCGIPEVVPDCLEVRRGSTQPCKLWRWRRDVAIEMFQEWQDRVH</sequence>
<dbReference type="RefSeq" id="WP_074712360.1">
    <property type="nucleotide sequence ID" value="NZ_FNTV01000001.1"/>
</dbReference>
<reference evidence="1 2" key="1">
    <citation type="submission" date="2016-10" db="EMBL/GenBank/DDBJ databases">
        <authorList>
            <person name="de Groot N.N."/>
        </authorList>
    </citation>
    <scope>NUCLEOTIDE SEQUENCE [LARGE SCALE GENOMIC DNA]</scope>
    <source>
        <strain evidence="1 2">DSM 22274</strain>
    </source>
</reference>
<accession>A0A1H5MT23</accession>
<evidence type="ECO:0000313" key="2">
    <source>
        <dbReference type="Proteomes" id="UP000182725"/>
    </source>
</evidence>